<dbReference type="Pfam" id="PF22936">
    <property type="entry name" value="Pol_BBD"/>
    <property type="match status" value="1"/>
</dbReference>
<evidence type="ECO:0000313" key="6">
    <source>
        <dbReference type="Proteomes" id="UP001172457"/>
    </source>
</evidence>
<dbReference type="InterPro" id="IPR054722">
    <property type="entry name" value="PolX-like_BBD"/>
</dbReference>
<dbReference type="SMART" id="SM00343">
    <property type="entry name" value="ZnF_C2HC"/>
    <property type="match status" value="1"/>
</dbReference>
<dbReference type="InterPro" id="IPR001878">
    <property type="entry name" value="Znf_CCHC"/>
</dbReference>
<evidence type="ECO:0000256" key="1">
    <source>
        <dbReference type="PROSITE-ProRule" id="PRU00047"/>
    </source>
</evidence>
<dbReference type="Proteomes" id="UP001172457">
    <property type="component" value="Chromosome 5"/>
</dbReference>
<keyword evidence="6" id="KW-1185">Reference proteome</keyword>
<evidence type="ECO:0000256" key="2">
    <source>
        <dbReference type="SAM" id="Coils"/>
    </source>
</evidence>
<dbReference type="GO" id="GO:0008270">
    <property type="term" value="F:zinc ion binding"/>
    <property type="evidence" value="ECO:0007669"/>
    <property type="project" value="UniProtKB-KW"/>
</dbReference>
<evidence type="ECO:0000259" key="4">
    <source>
        <dbReference type="PROSITE" id="PS50158"/>
    </source>
</evidence>
<accession>A0AA38T3K6</accession>
<dbReference type="Pfam" id="PF00098">
    <property type="entry name" value="zf-CCHC"/>
    <property type="match status" value="1"/>
</dbReference>
<feature type="compositionally biased region" description="Low complexity" evidence="3">
    <location>
        <begin position="273"/>
        <end position="282"/>
    </location>
</feature>
<evidence type="ECO:0000313" key="5">
    <source>
        <dbReference type="EMBL" id="KAJ9547450.1"/>
    </source>
</evidence>
<keyword evidence="2" id="KW-0175">Coiled coil</keyword>
<feature type="coiled-coil region" evidence="2">
    <location>
        <begin position="92"/>
        <end position="133"/>
    </location>
</feature>
<sequence length="502" mass="56955">MAMLTMRIKRFIKRTGRNNFCMKREDAAGFDKSKVRCYKCDDLGHFARECKGVFSNQQYNNKPQPSKYNNKNTNGGYSQALVSQEGLEFDWSDQANEEKKQYEIKLSKYRTELEKVKTELDEAKSDIEKFSKASKAMDEILKSQIYDDLKRGIRYNITPPPYNNNYIPPKSDLFDRLDRQELKEGVSKVDPKDRVEVEDVIEENVPKIDENIPFENHILTNEKGGRSFVERKKIKGKEKNKFAQRKIQNKRVEKNANKLVKIWVPKAAVSDTTYSTTNSTSSRNTIDGSSTVSTTNSISTDNQLVNTSTVHKRTPLIVTRYSSQKIQNSDHLLKSKLTKGNKGRMKSIWHVDGGCSRHMTGIMSHLEDFKKFDGGHVAFGDNPKGGKISGKGTVSKGQMTFDDNDDLEDKELDDLYNDLRVFEADVEAKKKRVGYTHNAALLSNDSTALSNTTASESNTATKQDPFGDSILEAFLASHVKSSQINEDLEQINADDLEEMDIK</sequence>
<comment type="caution">
    <text evidence="5">The sequence shown here is derived from an EMBL/GenBank/DDBJ whole genome shotgun (WGS) entry which is preliminary data.</text>
</comment>
<proteinExistence type="predicted"/>
<reference evidence="5" key="1">
    <citation type="submission" date="2023-03" db="EMBL/GenBank/DDBJ databases">
        <title>Chromosome-scale reference genome and RAD-based genetic map of yellow starthistle (Centaurea solstitialis) reveal putative structural variation and QTLs associated with invader traits.</title>
        <authorList>
            <person name="Reatini B."/>
            <person name="Cang F.A."/>
            <person name="Jiang Q."/>
            <person name="Mckibben M.T.W."/>
            <person name="Barker M.S."/>
            <person name="Rieseberg L.H."/>
            <person name="Dlugosch K.M."/>
        </authorList>
    </citation>
    <scope>NUCLEOTIDE SEQUENCE</scope>
    <source>
        <strain evidence="5">CAN-66</strain>
        <tissue evidence="5">Leaf</tissue>
    </source>
</reference>
<keyword evidence="1" id="KW-0862">Zinc</keyword>
<feature type="region of interest" description="Disordered" evidence="3">
    <location>
        <begin position="58"/>
        <end position="77"/>
    </location>
</feature>
<dbReference type="PROSITE" id="PS50158">
    <property type="entry name" value="ZF_CCHC"/>
    <property type="match status" value="1"/>
</dbReference>
<evidence type="ECO:0000256" key="3">
    <source>
        <dbReference type="SAM" id="MobiDB-lite"/>
    </source>
</evidence>
<name>A0AA38T3K6_9ASTR</name>
<feature type="region of interest" description="Disordered" evidence="3">
    <location>
        <begin position="273"/>
        <end position="296"/>
    </location>
</feature>
<gene>
    <name evidence="5" type="ORF">OSB04_019993</name>
</gene>
<dbReference type="EMBL" id="JARYMX010000005">
    <property type="protein sequence ID" value="KAJ9547450.1"/>
    <property type="molecule type" value="Genomic_DNA"/>
</dbReference>
<dbReference type="AlphaFoldDB" id="A0AA38T3K6"/>
<organism evidence="5 6">
    <name type="scientific">Centaurea solstitialis</name>
    <name type="common">yellow star-thistle</name>
    <dbReference type="NCBI Taxonomy" id="347529"/>
    <lineage>
        <taxon>Eukaryota</taxon>
        <taxon>Viridiplantae</taxon>
        <taxon>Streptophyta</taxon>
        <taxon>Embryophyta</taxon>
        <taxon>Tracheophyta</taxon>
        <taxon>Spermatophyta</taxon>
        <taxon>Magnoliopsida</taxon>
        <taxon>eudicotyledons</taxon>
        <taxon>Gunneridae</taxon>
        <taxon>Pentapetalae</taxon>
        <taxon>asterids</taxon>
        <taxon>campanulids</taxon>
        <taxon>Asterales</taxon>
        <taxon>Asteraceae</taxon>
        <taxon>Carduoideae</taxon>
        <taxon>Cardueae</taxon>
        <taxon>Centaureinae</taxon>
        <taxon>Centaurea</taxon>
    </lineage>
</organism>
<feature type="domain" description="CCHC-type" evidence="4">
    <location>
        <begin position="36"/>
        <end position="51"/>
    </location>
</feature>
<dbReference type="InterPro" id="IPR036875">
    <property type="entry name" value="Znf_CCHC_sf"/>
</dbReference>
<protein>
    <recommendedName>
        <fullName evidence="4">CCHC-type domain-containing protein</fullName>
    </recommendedName>
</protein>
<dbReference type="SUPFAM" id="SSF57756">
    <property type="entry name" value="Retrovirus zinc finger-like domains"/>
    <property type="match status" value="1"/>
</dbReference>
<keyword evidence="1" id="KW-0479">Metal-binding</keyword>
<keyword evidence="1" id="KW-0863">Zinc-finger</keyword>
<dbReference type="GO" id="GO:0003676">
    <property type="term" value="F:nucleic acid binding"/>
    <property type="evidence" value="ECO:0007669"/>
    <property type="project" value="InterPro"/>
</dbReference>